<feature type="domain" description="Histidine kinase" evidence="9">
    <location>
        <begin position="162"/>
        <end position="379"/>
    </location>
</feature>
<dbReference type="PRINTS" id="PR00344">
    <property type="entry name" value="BCTRLSENSOR"/>
</dbReference>
<dbReference type="GO" id="GO:0016301">
    <property type="term" value="F:kinase activity"/>
    <property type="evidence" value="ECO:0007669"/>
    <property type="project" value="UniProtKB-KW"/>
</dbReference>
<dbReference type="InterPro" id="IPR003594">
    <property type="entry name" value="HATPase_dom"/>
</dbReference>
<dbReference type="EC" id="2.7.13.3" evidence="3"/>
<protein>
    <recommendedName>
        <fullName evidence="8">Sensor-like histidine kinase SenX3</fullName>
        <ecNumber evidence="3">2.7.13.3</ecNumber>
    </recommendedName>
</protein>
<evidence type="ECO:0000256" key="7">
    <source>
        <dbReference type="ARBA" id="ARBA00023012"/>
    </source>
</evidence>
<evidence type="ECO:0000256" key="2">
    <source>
        <dbReference type="ARBA" id="ARBA00004236"/>
    </source>
</evidence>
<comment type="subcellular location">
    <subcellularLocation>
        <location evidence="2">Cell membrane</location>
    </subcellularLocation>
</comment>
<dbReference type="InterPro" id="IPR004358">
    <property type="entry name" value="Sig_transdc_His_kin-like_C"/>
</dbReference>
<dbReference type="CDD" id="cd00075">
    <property type="entry name" value="HATPase"/>
    <property type="match status" value="1"/>
</dbReference>
<dbReference type="InterPro" id="IPR005467">
    <property type="entry name" value="His_kinase_dom"/>
</dbReference>
<dbReference type="PANTHER" id="PTHR45453">
    <property type="entry name" value="PHOSPHATE REGULON SENSOR PROTEIN PHOR"/>
    <property type="match status" value="1"/>
</dbReference>
<dbReference type="SUPFAM" id="SSF47384">
    <property type="entry name" value="Homodimeric domain of signal transducing histidine kinase"/>
    <property type="match status" value="1"/>
</dbReference>
<dbReference type="Pfam" id="PF02518">
    <property type="entry name" value="HATPase_c"/>
    <property type="match status" value="1"/>
</dbReference>
<keyword evidence="4" id="KW-0597">Phosphoprotein</keyword>
<dbReference type="Gene3D" id="1.10.287.130">
    <property type="match status" value="1"/>
</dbReference>
<dbReference type="Gene3D" id="3.30.565.10">
    <property type="entry name" value="Histidine kinase-like ATPase, C-terminal domain"/>
    <property type="match status" value="1"/>
</dbReference>
<keyword evidence="6 10" id="KW-0418">Kinase</keyword>
<dbReference type="SUPFAM" id="SSF55874">
    <property type="entry name" value="ATPase domain of HSP90 chaperone/DNA topoisomerase II/histidine kinase"/>
    <property type="match status" value="1"/>
</dbReference>
<dbReference type="SMART" id="SM00388">
    <property type="entry name" value="HisKA"/>
    <property type="match status" value="1"/>
</dbReference>
<organism evidence="10 11">
    <name type="scientific">Branchiibius cervicis</name>
    <dbReference type="NCBI Taxonomy" id="908252"/>
    <lineage>
        <taxon>Bacteria</taxon>
        <taxon>Bacillati</taxon>
        <taxon>Actinomycetota</taxon>
        <taxon>Actinomycetes</taxon>
        <taxon>Micrococcales</taxon>
        <taxon>Dermacoccaceae</taxon>
        <taxon>Branchiibius</taxon>
    </lineage>
</organism>
<comment type="catalytic activity">
    <reaction evidence="1">
        <text>ATP + protein L-histidine = ADP + protein N-phospho-L-histidine.</text>
        <dbReference type="EC" id="2.7.13.3"/>
    </reaction>
</comment>
<dbReference type="EMBL" id="JBHSWJ010000002">
    <property type="protein sequence ID" value="MFC6715305.1"/>
    <property type="molecule type" value="Genomic_DNA"/>
</dbReference>
<dbReference type="InterPro" id="IPR050351">
    <property type="entry name" value="BphY/WalK/GraS-like"/>
</dbReference>
<dbReference type="CDD" id="cd00082">
    <property type="entry name" value="HisKA"/>
    <property type="match status" value="1"/>
</dbReference>
<gene>
    <name evidence="10" type="ORF">ACFQBT_16380</name>
</gene>
<evidence type="ECO:0000256" key="5">
    <source>
        <dbReference type="ARBA" id="ARBA00022679"/>
    </source>
</evidence>
<evidence type="ECO:0000256" key="8">
    <source>
        <dbReference type="ARBA" id="ARBA00039401"/>
    </source>
</evidence>
<comment type="caution">
    <text evidence="10">The sequence shown here is derived from an EMBL/GenBank/DDBJ whole genome shotgun (WGS) entry which is preliminary data.</text>
</comment>
<evidence type="ECO:0000256" key="3">
    <source>
        <dbReference type="ARBA" id="ARBA00012438"/>
    </source>
</evidence>
<evidence type="ECO:0000256" key="4">
    <source>
        <dbReference type="ARBA" id="ARBA00022553"/>
    </source>
</evidence>
<dbReference type="InterPro" id="IPR036890">
    <property type="entry name" value="HATPase_C_sf"/>
</dbReference>
<dbReference type="SMART" id="SM00387">
    <property type="entry name" value="HATPase_c"/>
    <property type="match status" value="1"/>
</dbReference>
<evidence type="ECO:0000256" key="6">
    <source>
        <dbReference type="ARBA" id="ARBA00022777"/>
    </source>
</evidence>
<keyword evidence="7" id="KW-0902">Two-component regulatory system</keyword>
<evidence type="ECO:0000313" key="10">
    <source>
        <dbReference type="EMBL" id="MFC6715305.1"/>
    </source>
</evidence>
<dbReference type="InterPro" id="IPR003661">
    <property type="entry name" value="HisK_dim/P_dom"/>
</dbReference>
<dbReference type="Pfam" id="PF00512">
    <property type="entry name" value="HisKA"/>
    <property type="match status" value="1"/>
</dbReference>
<sequence>MRTLIDVEFLLVAIGCLAVGAVLGALVARSRQPQVVSPAAAADVDEVLPAAAEDVLAVLPDVYVIVDASDGVRRSSANASALGLIRAGELAHPVLRDLVRTVRRENTVRDLDLDVPRGPFGHERLSIGVRAGVLDRGLVLLLIEDRTQSRRVDETRRDFLVNVSHELKTPVAGMTLLSEAIDEARNDPEAVHRFSVRLRSESVRLSRLVQEIIELSRLQVSENLEQPVVVDVESCVRDALEHLRMVAQDREITVAFSPSGERPTVYGDPHLLTTAVRNLVENAINYSDPGTRVTVTVQADADLVSILVKDQGSGIPAADLDRIFERFYRVDAARSRRTGGTGLGLAIVKHICANHGGEVGVWSEEGQGSTFTIRIPAAHAPAEARQDSPQEATA</sequence>
<dbReference type="PROSITE" id="PS50109">
    <property type="entry name" value="HIS_KIN"/>
    <property type="match status" value="1"/>
</dbReference>
<keyword evidence="11" id="KW-1185">Reference proteome</keyword>
<proteinExistence type="predicted"/>
<reference evidence="11" key="1">
    <citation type="journal article" date="2019" name="Int. J. Syst. Evol. Microbiol.">
        <title>The Global Catalogue of Microorganisms (GCM) 10K type strain sequencing project: providing services to taxonomists for standard genome sequencing and annotation.</title>
        <authorList>
            <consortium name="The Broad Institute Genomics Platform"/>
            <consortium name="The Broad Institute Genome Sequencing Center for Infectious Disease"/>
            <person name="Wu L."/>
            <person name="Ma J."/>
        </authorList>
    </citation>
    <scope>NUCLEOTIDE SEQUENCE [LARGE SCALE GENOMIC DNA]</scope>
    <source>
        <strain evidence="11">NBRC 106593</strain>
    </source>
</reference>
<evidence type="ECO:0000256" key="1">
    <source>
        <dbReference type="ARBA" id="ARBA00000085"/>
    </source>
</evidence>
<accession>A0ABW2AXZ4</accession>
<dbReference type="Proteomes" id="UP001596356">
    <property type="component" value="Unassembled WGS sequence"/>
</dbReference>
<dbReference type="InterPro" id="IPR036097">
    <property type="entry name" value="HisK_dim/P_sf"/>
</dbReference>
<dbReference type="PANTHER" id="PTHR45453:SF1">
    <property type="entry name" value="PHOSPHATE REGULON SENSOR PROTEIN PHOR"/>
    <property type="match status" value="1"/>
</dbReference>
<evidence type="ECO:0000313" key="11">
    <source>
        <dbReference type="Proteomes" id="UP001596356"/>
    </source>
</evidence>
<name>A0ABW2AXZ4_9MICO</name>
<keyword evidence="5" id="KW-0808">Transferase</keyword>
<evidence type="ECO:0000259" key="9">
    <source>
        <dbReference type="PROSITE" id="PS50109"/>
    </source>
</evidence>